<evidence type="ECO:0000313" key="3">
    <source>
        <dbReference type="EMBL" id="AXI04394.1"/>
    </source>
</evidence>
<sequence>MASSGGAIVSINHKAEVIRLTSLITEHNAQCLDRCGKTSQTLSLSCTHKGNDFRSCTNCPANWAIKGVEAAAPASDETDLAKIQTVLLRHLQNIRSNKCKDTSAGQALESIKDILGIEWIDFESDSWISTKDRYPDNEDDVLIWDGFRQRVAFWVSEKSVVCSSERPYEGEAVYDDDSDMLYWPADWYSYEDGPEMNMAVMGTVSHWQPLKGRPNEVQS</sequence>
<dbReference type="InterPro" id="IPR007539">
    <property type="entry name" value="DUF551"/>
</dbReference>
<protein>
    <submittedName>
        <fullName evidence="3">DUF551 domain-containing protein</fullName>
    </submittedName>
</protein>
<evidence type="ECO:0000313" key="4">
    <source>
        <dbReference type="Proteomes" id="UP000253940"/>
    </source>
</evidence>
<evidence type="ECO:0000259" key="1">
    <source>
        <dbReference type="Pfam" id="PF04448"/>
    </source>
</evidence>
<keyword evidence="4" id="KW-1185">Reference proteome</keyword>
<name>A0A345PAT5_9GAMM</name>
<dbReference type="OrthoDB" id="5678344at2"/>
<evidence type="ECO:0000313" key="2">
    <source>
        <dbReference type="EMBL" id="AXI04350.1"/>
    </source>
</evidence>
<dbReference type="KEGG" id="mbah:HYN46_17055"/>
<proteinExistence type="predicted"/>
<dbReference type="KEGG" id="mbah:HYN46_16810"/>
<gene>
    <name evidence="2" type="ORF">HYN46_16810</name>
    <name evidence="3" type="ORF">HYN46_17055</name>
</gene>
<accession>A0A345PAT5</accession>
<reference evidence="3 4" key="1">
    <citation type="submission" date="2018-07" db="EMBL/GenBank/DDBJ databases">
        <title>Genome sequencing of Moraxellaceae gen. HYN0046.</title>
        <authorList>
            <person name="Kim M."/>
            <person name="Yi H."/>
        </authorList>
    </citation>
    <scope>NUCLEOTIDE SEQUENCE [LARGE SCALE GENOMIC DNA]</scope>
    <source>
        <strain evidence="3 4">HYN0046</strain>
    </source>
</reference>
<dbReference type="AlphaFoldDB" id="A0A345PAT5"/>
<dbReference type="EMBL" id="CP031222">
    <property type="protein sequence ID" value="AXI04350.1"/>
    <property type="molecule type" value="Genomic_DNA"/>
</dbReference>
<dbReference type="Proteomes" id="UP000253940">
    <property type="component" value="Chromosome"/>
</dbReference>
<dbReference type="EMBL" id="CP031222">
    <property type="protein sequence ID" value="AXI04394.1"/>
    <property type="molecule type" value="Genomic_DNA"/>
</dbReference>
<organism evidence="3 4">
    <name type="scientific">Aquirhabdus parva</name>
    <dbReference type="NCBI Taxonomy" id="2283318"/>
    <lineage>
        <taxon>Bacteria</taxon>
        <taxon>Pseudomonadati</taxon>
        <taxon>Pseudomonadota</taxon>
        <taxon>Gammaproteobacteria</taxon>
        <taxon>Moraxellales</taxon>
        <taxon>Moraxellaceae</taxon>
        <taxon>Aquirhabdus</taxon>
    </lineage>
</organism>
<dbReference type="Pfam" id="PF04448">
    <property type="entry name" value="DUF551"/>
    <property type="match status" value="1"/>
</dbReference>
<feature type="domain" description="DUF551" evidence="1">
    <location>
        <begin position="126"/>
        <end position="212"/>
    </location>
</feature>